<sequence>MVKIIFHTRRLTILNIIVTPELLEASTNKFKSTQEQEQFTNLRQDISYLESITASISARGKGSNIVGTLPNHIVQNIEKFFLLSIQEGKQC</sequence>
<comment type="caution">
    <text evidence="1">The sequence shown here is derived from an EMBL/GenBank/DDBJ whole genome shotgun (WGS) entry which is preliminary data.</text>
</comment>
<evidence type="ECO:0000313" key="1">
    <source>
        <dbReference type="EMBL" id="OTY48195.1"/>
    </source>
</evidence>
<evidence type="ECO:0000313" key="2">
    <source>
        <dbReference type="Proteomes" id="UP000195089"/>
    </source>
</evidence>
<gene>
    <name evidence="1" type="ORF">BK742_04405</name>
</gene>
<dbReference type="EMBL" id="NFDL01000019">
    <property type="protein sequence ID" value="OTY48195.1"/>
    <property type="molecule type" value="Genomic_DNA"/>
</dbReference>
<protein>
    <submittedName>
        <fullName evidence="1">Uncharacterized protein</fullName>
    </submittedName>
</protein>
<name>A0A243BNC3_BACTU</name>
<dbReference type="Proteomes" id="UP000195089">
    <property type="component" value="Unassembled WGS sequence"/>
</dbReference>
<proteinExistence type="predicted"/>
<organism evidence="1 2">
    <name type="scientific">Bacillus thuringiensis serovar pingluonsis</name>
    <dbReference type="NCBI Taxonomy" id="180881"/>
    <lineage>
        <taxon>Bacteria</taxon>
        <taxon>Bacillati</taxon>
        <taxon>Bacillota</taxon>
        <taxon>Bacilli</taxon>
        <taxon>Bacillales</taxon>
        <taxon>Bacillaceae</taxon>
        <taxon>Bacillus</taxon>
        <taxon>Bacillus cereus group</taxon>
    </lineage>
</organism>
<accession>A0A243BNC3</accession>
<reference evidence="1 2" key="1">
    <citation type="submission" date="2016-10" db="EMBL/GenBank/DDBJ databases">
        <title>Comparative genomics of Bacillus thuringiensis reveals a path to pathogens against multiple invertebrate hosts.</title>
        <authorList>
            <person name="Zheng J."/>
            <person name="Gao Q."/>
            <person name="Liu H."/>
            <person name="Peng D."/>
            <person name="Ruan L."/>
            <person name="Sun M."/>
        </authorList>
    </citation>
    <scope>NUCLEOTIDE SEQUENCE [LARGE SCALE GENOMIC DNA]</scope>
    <source>
        <strain evidence="1">BGSC 4BX1</strain>
    </source>
</reference>
<dbReference type="AlphaFoldDB" id="A0A243BNC3"/>